<evidence type="ECO:0000256" key="1">
    <source>
        <dbReference type="ARBA" id="ARBA00022598"/>
    </source>
</evidence>
<dbReference type="InterPro" id="IPR045851">
    <property type="entry name" value="AMP-bd_C_sf"/>
</dbReference>
<protein>
    <submittedName>
        <fullName evidence="4">Long-chain fatty acid--CoA ligase</fullName>
    </submittedName>
</protein>
<gene>
    <name evidence="4" type="ORF">DRV84_11715</name>
</gene>
<dbReference type="Gene3D" id="3.30.300.30">
    <property type="match status" value="1"/>
</dbReference>
<dbReference type="Pfam" id="PF13193">
    <property type="entry name" value="AMP-binding_C"/>
    <property type="match status" value="1"/>
</dbReference>
<dbReference type="PROSITE" id="PS00455">
    <property type="entry name" value="AMP_BINDING"/>
    <property type="match status" value="1"/>
</dbReference>
<dbReference type="InterPro" id="IPR020845">
    <property type="entry name" value="AMP-binding_CS"/>
</dbReference>
<dbReference type="RefSeq" id="WP_115980948.1">
    <property type="nucleotide sequence ID" value="NZ_QOHR01000018.1"/>
</dbReference>
<dbReference type="PANTHER" id="PTHR43352:SF1">
    <property type="entry name" value="ANTHRANILATE--COA LIGASE"/>
    <property type="match status" value="1"/>
</dbReference>
<dbReference type="PANTHER" id="PTHR43352">
    <property type="entry name" value="ACETYL-COA SYNTHETASE"/>
    <property type="match status" value="1"/>
</dbReference>
<dbReference type="GO" id="GO:0044550">
    <property type="term" value="P:secondary metabolite biosynthetic process"/>
    <property type="evidence" value="ECO:0007669"/>
    <property type="project" value="TreeGrafter"/>
</dbReference>
<evidence type="ECO:0000259" key="2">
    <source>
        <dbReference type="Pfam" id="PF00501"/>
    </source>
</evidence>
<dbReference type="Proteomes" id="UP000257131">
    <property type="component" value="Unassembled WGS sequence"/>
</dbReference>
<dbReference type="Pfam" id="PF00501">
    <property type="entry name" value="AMP-binding"/>
    <property type="match status" value="1"/>
</dbReference>
<comment type="caution">
    <text evidence="4">The sequence shown here is derived from an EMBL/GenBank/DDBJ whole genome shotgun (WGS) entry which is preliminary data.</text>
</comment>
<keyword evidence="1 4" id="KW-0436">Ligase</keyword>
<evidence type="ECO:0000313" key="5">
    <source>
        <dbReference type="Proteomes" id="UP000257131"/>
    </source>
</evidence>
<dbReference type="InterPro" id="IPR042099">
    <property type="entry name" value="ANL_N_sf"/>
</dbReference>
<reference evidence="4 5" key="1">
    <citation type="journal article" date="2017" name="Int. J. Syst. Evol. Microbiol.">
        <title>Rhodosalinus sediminis gen. nov., sp. nov., isolated from marine saltern.</title>
        <authorList>
            <person name="Guo L.Y."/>
            <person name="Ling S.K."/>
            <person name="Li C.M."/>
            <person name="Chen G.J."/>
            <person name="Du Z.J."/>
        </authorList>
    </citation>
    <scope>NUCLEOTIDE SEQUENCE [LARGE SCALE GENOMIC DNA]</scope>
    <source>
        <strain evidence="4 5">WDN1C137</strain>
    </source>
</reference>
<sequence length="509" mass="53529">MISVFDQGPPAPCPAPFNLAAHVLAPAARVPDKVALAVLGPARAERWSFARLEAAVLGTATGLLRAGFAPGDLVLLRLDNTVDFPLAFLGAVAAGLVPVPLSAALTEGEVARMAAALAPVGMLHDPALPAPEDDVPRIDLSQLRGMRNLPPADYDLGDPDRLAYVVFTSGTSGTPRAVMHAHRAVWARRMMHAGWYGLTEGDRLMHAGAFNWTYTLGTGLLDPWSAGATALIPAPGTRAEALPLLMARHDATIFAAAPGVYRKLLKGWGATRARSLRHGLSAGEKLTEATRAAWEAATGTTIHEAYGMSECSTFVSASPQAPAPPGTLGRPQPGRRVAILGEDGAPVPPGEVGTIAIDRRDPGLMLGYMGAPEAGEARLEGDWFLTGDLGAMDESGAIAYHGRADDLMNAGGVRVSPAEVEAALGAFPGIGAVAVTDVALKDQVRVIACFYTAEAEIEADRLEAFAAERLARWKQPRLYIRTEALPTGPNGKLARRRLRDDWEAADGQA</sequence>
<name>A0A3D9BPY8_9RHOB</name>
<feature type="domain" description="AMP-binding enzyme C-terminal" evidence="3">
    <location>
        <begin position="419"/>
        <end position="492"/>
    </location>
</feature>
<accession>A0A3D9BPY8</accession>
<proteinExistence type="predicted"/>
<dbReference type="InterPro" id="IPR000873">
    <property type="entry name" value="AMP-dep_synth/lig_dom"/>
</dbReference>
<dbReference type="OrthoDB" id="9803968at2"/>
<dbReference type="Gene3D" id="3.40.50.12780">
    <property type="entry name" value="N-terminal domain of ligase-like"/>
    <property type="match status" value="1"/>
</dbReference>
<dbReference type="AlphaFoldDB" id="A0A3D9BPY8"/>
<keyword evidence="5" id="KW-1185">Reference proteome</keyword>
<evidence type="ECO:0000313" key="4">
    <source>
        <dbReference type="EMBL" id="REC55516.1"/>
    </source>
</evidence>
<dbReference type="SUPFAM" id="SSF56801">
    <property type="entry name" value="Acetyl-CoA synthetase-like"/>
    <property type="match status" value="1"/>
</dbReference>
<evidence type="ECO:0000259" key="3">
    <source>
        <dbReference type="Pfam" id="PF13193"/>
    </source>
</evidence>
<dbReference type="GO" id="GO:0016878">
    <property type="term" value="F:acid-thiol ligase activity"/>
    <property type="evidence" value="ECO:0007669"/>
    <property type="project" value="TreeGrafter"/>
</dbReference>
<dbReference type="EMBL" id="QOHR01000018">
    <property type="protein sequence ID" value="REC55516.1"/>
    <property type="molecule type" value="Genomic_DNA"/>
</dbReference>
<dbReference type="InterPro" id="IPR025110">
    <property type="entry name" value="AMP-bd_C"/>
</dbReference>
<organism evidence="4 5">
    <name type="scientific">Rhodosalinus sediminis</name>
    <dbReference type="NCBI Taxonomy" id="1940533"/>
    <lineage>
        <taxon>Bacteria</taxon>
        <taxon>Pseudomonadati</taxon>
        <taxon>Pseudomonadota</taxon>
        <taxon>Alphaproteobacteria</taxon>
        <taxon>Rhodobacterales</taxon>
        <taxon>Paracoccaceae</taxon>
        <taxon>Rhodosalinus</taxon>
    </lineage>
</organism>
<feature type="domain" description="AMP-dependent synthetase/ligase" evidence="2">
    <location>
        <begin position="27"/>
        <end position="368"/>
    </location>
</feature>